<dbReference type="InterPro" id="IPR032471">
    <property type="entry name" value="AGRL2-4_GAIN_subdom_A"/>
</dbReference>
<dbReference type="SUPFAM" id="SSF57196">
    <property type="entry name" value="EGF/Laminin"/>
    <property type="match status" value="2"/>
</dbReference>
<keyword evidence="18" id="KW-0675">Receptor</keyword>
<feature type="region of interest" description="Disordered" evidence="13">
    <location>
        <begin position="1549"/>
        <end position="1587"/>
    </location>
</feature>
<feature type="non-terminal residue" evidence="18">
    <location>
        <position position="1"/>
    </location>
</feature>
<dbReference type="EMBL" id="BPLQ01008169">
    <property type="protein sequence ID" value="GIY35480.1"/>
    <property type="molecule type" value="Genomic_DNA"/>
</dbReference>
<dbReference type="FunFam" id="4.10.1240.10:FF:000021">
    <property type="entry name" value="Cadherin EGF LAG seven-pass G-type receptor"/>
    <property type="match status" value="1"/>
</dbReference>
<dbReference type="Pfam" id="PF16489">
    <property type="entry name" value="GAIN"/>
    <property type="match status" value="1"/>
</dbReference>
<feature type="disulfide bond" evidence="11">
    <location>
        <begin position="725"/>
        <end position="734"/>
    </location>
</feature>
<dbReference type="PROSITE" id="PS00022">
    <property type="entry name" value="EGF_1"/>
    <property type="match status" value="2"/>
</dbReference>
<evidence type="ECO:0000256" key="1">
    <source>
        <dbReference type="ARBA" id="ARBA00004236"/>
    </source>
</evidence>
<feature type="disulfide bond" evidence="11">
    <location>
        <begin position="681"/>
        <end position="690"/>
    </location>
</feature>
<feature type="disulfide bond" evidence="12">
    <location>
        <begin position="813"/>
        <end position="822"/>
    </location>
</feature>
<name>A0AAV4SSL1_9ARAC</name>
<evidence type="ECO:0000256" key="3">
    <source>
        <dbReference type="ARBA" id="ARBA00022475"/>
    </source>
</evidence>
<evidence type="ECO:0000256" key="7">
    <source>
        <dbReference type="ARBA" id="ARBA00023136"/>
    </source>
</evidence>
<feature type="region of interest" description="Disordered" evidence="13">
    <location>
        <begin position="1710"/>
        <end position="1747"/>
    </location>
</feature>
<feature type="compositionally biased region" description="Polar residues" evidence="13">
    <location>
        <begin position="1710"/>
        <end position="1727"/>
    </location>
</feature>
<gene>
    <name evidence="18" type="primary">Celsr2</name>
    <name evidence="18" type="ORF">CDAR_239511</name>
</gene>
<dbReference type="InterPro" id="IPR008042">
    <property type="entry name" value="Retrotrans_Pao"/>
</dbReference>
<dbReference type="PROSITE" id="PS50026">
    <property type="entry name" value="EGF_3"/>
    <property type="match status" value="2"/>
</dbReference>
<dbReference type="Pfam" id="PF05380">
    <property type="entry name" value="Peptidase_A17"/>
    <property type="match status" value="1"/>
</dbReference>
<keyword evidence="4" id="KW-0812">Transmembrane</keyword>
<dbReference type="PROSITE" id="PS50221">
    <property type="entry name" value="GAIN_B"/>
    <property type="match status" value="1"/>
</dbReference>
<reference evidence="18 19" key="1">
    <citation type="submission" date="2021-06" db="EMBL/GenBank/DDBJ databases">
        <title>Caerostris darwini draft genome.</title>
        <authorList>
            <person name="Kono N."/>
            <person name="Arakawa K."/>
        </authorList>
    </citation>
    <scope>NUCLEOTIDE SEQUENCE [LARGE SCALE GENOMIC DNA]</scope>
</reference>
<comment type="subcellular location">
    <subcellularLocation>
        <location evidence="1">Cell membrane</location>
    </subcellularLocation>
</comment>
<evidence type="ECO:0000259" key="15">
    <source>
        <dbReference type="PROSITE" id="PS50027"/>
    </source>
</evidence>
<dbReference type="InterPro" id="IPR002049">
    <property type="entry name" value="LE_dom"/>
</dbReference>
<dbReference type="PROSITE" id="PS00010">
    <property type="entry name" value="ASX_HYDROXYL"/>
    <property type="match status" value="1"/>
</dbReference>
<comment type="caution">
    <text evidence="18">The sequence shown here is derived from an EMBL/GenBank/DDBJ whole genome shotgun (WGS) entry which is preliminary data.</text>
</comment>
<dbReference type="InterPro" id="IPR036445">
    <property type="entry name" value="GPCR_2_extracell_dom_sf"/>
</dbReference>
<evidence type="ECO:0000256" key="12">
    <source>
        <dbReference type="PROSITE-ProRule" id="PRU00460"/>
    </source>
</evidence>
<dbReference type="PANTHER" id="PTHR47331">
    <property type="entry name" value="PHD-TYPE DOMAIN-CONTAINING PROTEIN"/>
    <property type="match status" value="1"/>
</dbReference>
<dbReference type="InterPro" id="IPR000203">
    <property type="entry name" value="GPS"/>
</dbReference>
<protein>
    <submittedName>
        <fullName evidence="18">Cadherin EGF LAG seven-pass G-type receptor 2</fullName>
    </submittedName>
</protein>
<dbReference type="PROSITE" id="PS50227">
    <property type="entry name" value="G_PROTEIN_RECEP_F2_3"/>
    <property type="match status" value="1"/>
</dbReference>
<dbReference type="PRINTS" id="PR00011">
    <property type="entry name" value="EGFLAMININ"/>
</dbReference>
<evidence type="ECO:0000256" key="6">
    <source>
        <dbReference type="ARBA" id="ARBA00022989"/>
    </source>
</evidence>
<evidence type="ECO:0000259" key="14">
    <source>
        <dbReference type="PROSITE" id="PS50026"/>
    </source>
</evidence>
<dbReference type="Pfam" id="PF01825">
    <property type="entry name" value="GPS"/>
    <property type="match status" value="1"/>
</dbReference>
<dbReference type="GO" id="GO:0004930">
    <property type="term" value="F:G protein-coupled receptor activity"/>
    <property type="evidence" value="ECO:0007669"/>
    <property type="project" value="InterPro"/>
</dbReference>
<evidence type="ECO:0000313" key="19">
    <source>
        <dbReference type="Proteomes" id="UP001054837"/>
    </source>
</evidence>
<dbReference type="GO" id="GO:0007155">
    <property type="term" value="P:cell adhesion"/>
    <property type="evidence" value="ECO:0007669"/>
    <property type="project" value="UniProtKB-ARBA"/>
</dbReference>
<dbReference type="SMART" id="SM00180">
    <property type="entry name" value="EGF_Lam"/>
    <property type="match status" value="1"/>
</dbReference>
<keyword evidence="8 11" id="KW-1015">Disulfide bond</keyword>
<comment type="caution">
    <text evidence="11">Lacks conserved residue(s) required for the propagation of feature annotation.</text>
</comment>
<feature type="disulfide bond" evidence="12">
    <location>
        <begin position="794"/>
        <end position="811"/>
    </location>
</feature>
<dbReference type="Pfam" id="PF02793">
    <property type="entry name" value="HRM"/>
    <property type="match status" value="1"/>
</dbReference>
<evidence type="ECO:0000256" key="8">
    <source>
        <dbReference type="ARBA" id="ARBA00023157"/>
    </source>
</evidence>
<keyword evidence="3" id="KW-1003">Cell membrane</keyword>
<dbReference type="Pfam" id="PF00053">
    <property type="entry name" value="EGF_laminin"/>
    <property type="match status" value="1"/>
</dbReference>
<feature type="disulfide bond" evidence="12">
    <location>
        <begin position="792"/>
        <end position="804"/>
    </location>
</feature>
<evidence type="ECO:0000256" key="2">
    <source>
        <dbReference type="ARBA" id="ARBA00022473"/>
    </source>
</evidence>
<evidence type="ECO:0000313" key="18">
    <source>
        <dbReference type="EMBL" id="GIY35480.1"/>
    </source>
</evidence>
<proteinExistence type="predicted"/>
<sequence>KITCDLPQCPVDASVLKTFKQLQLADVNCHQPGPIDIRLGADVFGEIMLSGHLNVSGISASESIFGWVILGKTKGISQTIISNHASCNAVEFELDKFWQLEEISNIKPYTQEETACENHFIQTFSRDSTGRFAVKFPFRKSSNELTNLIQEDLRLPNASLSIDDDTVNTLGILWHPASDVFSFKVNSLFLEGTLTKGTLLSTIARTFDPLGWLSPITIQSKLLMQKLWKYQLQCDEVVPPDIAIEWKALSQDILFVKDFKISRYLFHDPDKEIPPDGSSDASEKAYAAVIYCHSGSNTGQIKVQLIAKTKVAPLKTISLPRLELCGALLLSKLMDFASKAFDIPISQSHFHTDSTIVLAWIESHASRWKTFVANRVPKIQTLSSPTQWHQVSGNENPADLATRGVSSSALLTSLWLCVPEFLYNECSFHPESSVPTLNDSVSTLNDPVPEERCCVQSTIAANHLPISNDLFQKYSSLFKLKRAAAYCLRFVNNCRNSKDKVTGFLNTSELTNAINVLIKSVQFIVFNNEINALKGNQALSCRSKILSLNPFLDNSGILRVGGRLRHANIAYGHKHPILLPKRHILTDLIVRHYHEILLHACPQLVQSSIQEQYWIIGARDVIRHLIKKCDVKIGTSHGTWLRPMVVVNVRDGCFSPNQCSSDPCPLNSRCIDHWGNYSCECFEGHFGKQCLPVCQLNPCSELSTCEALPASSRNQTKNKTYQCKCDAQHTGAYCETRLDQPCPSNWWGYPICGPCQCDINKGYSADCNKTTGECSCEDNHFQPRSSTVCYSCDCYSIGSYGNGCDPISGQCHCRPGVIGRRCDSCSNPFAEVTLRGCEVVYDSCPRAYSSGIWWPRTLFDEHVEQDCPEGSVGKANRFCSELNGWSEPDLFKCTSLSFVELAEQLTNLQNGLLELNTSLVVAYAHQLQTAVNKTFPLYGNDVLIFSLFFHNIILHEKQKAGLDLSHRQDRYFIKNLVQAADVVLDPIYMDHWNEIAASTGRGIEMIMNSFEEYLRVLMRHFADTFTRPFEVNEKNLGEIRTFSHQCSHSQTERSNFKKVLGVDTVSSTDVWTNSENETKYLDVSPFVEFYVNDGTEIPSVLFPKYNNYPIRENVESLSAEIIIPFNSIGIDKFDDSQNTHGGSGKEVAVLGYVIYSTLGQLLPQSFDSSVSYHGIPIGVNAPVLTAVVQSINTSENTGQTPGARLRFRIFNSTGTSPQCVFWNHREKRGEWSSEGCDVESYRHDSPYINCSCSHLSSFTVIMEKNHNEITLLVFISALKSSLQCKDSVMDFGNLKTLLWLAVILLPIQGSTWIQLQIRVMWRRFLRKKKYPEMNGIQSALQPSAAYPPSSKIYHRSIGISTSSATSRSTSKTCASHCRTGSEPKLSENQPSTSECDGMTTDKGIYCKHGKYYEQIIRNCDTEQCTESTSSGPKMGVNVFSYPRLPGSRSPLSKTSLSLKMGLNSKDHSLSWGSVDSQKSSPLSAPISSGVRAEFYTPRMGVSGIEKSIHSARDIYADSNSLDSNLHLSSVNKLDFKTGICSSCKSQSLSKDTLSDFSSSDLPQPDSYSKSPHKGHPHENKKRVRLSKEKGFYASKKSLHSCRSVEDCQNSKGQMNIHSEDSEKNLNCILKKTRSENELRYDKLKNFPSKTEPCIEHSKNLIPISSNHCETSPVYTQSTPDTGSCIDRASPRLIDDTPSEEESPLNITLKHFQNGSSSNDSNCEYNNQFKRHSKTAPPLATAEVTDSE</sequence>
<feature type="compositionally biased region" description="Low complexity" evidence="13">
    <location>
        <begin position="1363"/>
        <end position="1375"/>
    </location>
</feature>
<dbReference type="GO" id="GO:0048468">
    <property type="term" value="P:cell development"/>
    <property type="evidence" value="ECO:0007669"/>
    <property type="project" value="UniProtKB-ARBA"/>
</dbReference>
<keyword evidence="6" id="KW-1133">Transmembrane helix</keyword>
<dbReference type="PROSITE" id="PS01248">
    <property type="entry name" value="EGF_LAM_1"/>
    <property type="match status" value="1"/>
</dbReference>
<keyword evidence="19" id="KW-1185">Reference proteome</keyword>
<evidence type="ECO:0000259" key="16">
    <source>
        <dbReference type="PROSITE" id="PS50221"/>
    </source>
</evidence>
<dbReference type="Gene3D" id="2.60.220.50">
    <property type="match status" value="1"/>
</dbReference>
<dbReference type="Gene3D" id="2.10.25.10">
    <property type="entry name" value="Laminin"/>
    <property type="match status" value="1"/>
</dbReference>
<feature type="compositionally biased region" description="Basic residues" evidence="13">
    <location>
        <begin position="1570"/>
        <end position="1584"/>
    </location>
</feature>
<organism evidence="18 19">
    <name type="scientific">Caerostris darwini</name>
    <dbReference type="NCBI Taxonomy" id="1538125"/>
    <lineage>
        <taxon>Eukaryota</taxon>
        <taxon>Metazoa</taxon>
        <taxon>Ecdysozoa</taxon>
        <taxon>Arthropoda</taxon>
        <taxon>Chelicerata</taxon>
        <taxon>Arachnida</taxon>
        <taxon>Araneae</taxon>
        <taxon>Araneomorphae</taxon>
        <taxon>Entelegynae</taxon>
        <taxon>Araneoidea</taxon>
        <taxon>Araneidae</taxon>
        <taxon>Caerostris</taxon>
    </lineage>
</organism>
<keyword evidence="7" id="KW-0472">Membrane</keyword>
<dbReference type="CDD" id="cd00054">
    <property type="entry name" value="EGF_CA"/>
    <property type="match status" value="1"/>
</dbReference>
<feature type="compositionally biased region" description="Polar residues" evidence="13">
    <location>
        <begin position="1549"/>
        <end position="1569"/>
    </location>
</feature>
<keyword evidence="11" id="KW-0245">EGF-like domain</keyword>
<keyword evidence="10 12" id="KW-0424">Laminin EGF-like domain</keyword>
<dbReference type="SMART" id="SM00181">
    <property type="entry name" value="EGF"/>
    <property type="match status" value="2"/>
</dbReference>
<accession>A0AAV4SSL1</accession>
<keyword evidence="5" id="KW-0677">Repeat</keyword>
<evidence type="ECO:0000256" key="13">
    <source>
        <dbReference type="SAM" id="MobiDB-lite"/>
    </source>
</evidence>
<feature type="domain" description="G-protein coupled receptors family 2 profile 1" evidence="17">
    <location>
        <begin position="824"/>
        <end position="897"/>
    </location>
</feature>
<feature type="region of interest" description="Disordered" evidence="13">
    <location>
        <begin position="1363"/>
        <end position="1394"/>
    </location>
</feature>
<keyword evidence="9" id="KW-0325">Glycoprotein</keyword>
<dbReference type="InterPro" id="IPR046338">
    <property type="entry name" value="GAIN_dom_sf"/>
</dbReference>
<evidence type="ECO:0000256" key="5">
    <source>
        <dbReference type="ARBA" id="ARBA00022737"/>
    </source>
</evidence>
<dbReference type="InterPro" id="IPR057244">
    <property type="entry name" value="GAIN_B"/>
</dbReference>
<dbReference type="SMART" id="SM00008">
    <property type="entry name" value="HormR"/>
    <property type="match status" value="1"/>
</dbReference>
<dbReference type="FunFam" id="2.10.25.10:FF:000011">
    <property type="entry name" value="Cadherin EGF LAG seven-pass G-type receptor"/>
    <property type="match status" value="1"/>
</dbReference>
<dbReference type="CDD" id="cd00055">
    <property type="entry name" value="EGF_Lam"/>
    <property type="match status" value="1"/>
</dbReference>
<dbReference type="Gene3D" id="4.10.1240.10">
    <property type="entry name" value="GPCR, family 2, extracellular hormone receptor domain"/>
    <property type="match status" value="1"/>
</dbReference>
<feature type="domain" description="EGF-like" evidence="14">
    <location>
        <begin position="695"/>
        <end position="735"/>
    </location>
</feature>
<dbReference type="GO" id="GO:0005886">
    <property type="term" value="C:plasma membrane"/>
    <property type="evidence" value="ECO:0007669"/>
    <property type="project" value="UniProtKB-SubCell"/>
</dbReference>
<dbReference type="Gene3D" id="2.170.300.10">
    <property type="entry name" value="Tie2 ligand-binding domain superfamily"/>
    <property type="match status" value="1"/>
</dbReference>
<dbReference type="Proteomes" id="UP001054837">
    <property type="component" value="Unassembled WGS sequence"/>
</dbReference>
<evidence type="ECO:0000259" key="17">
    <source>
        <dbReference type="PROSITE" id="PS50227"/>
    </source>
</evidence>
<evidence type="ECO:0000256" key="10">
    <source>
        <dbReference type="ARBA" id="ARBA00023292"/>
    </source>
</evidence>
<feature type="domain" description="EGF-like" evidence="14">
    <location>
        <begin position="655"/>
        <end position="691"/>
    </location>
</feature>
<feature type="domain" description="Laminin EGF-like" evidence="15">
    <location>
        <begin position="792"/>
        <end position="839"/>
    </location>
</feature>
<evidence type="ECO:0000256" key="9">
    <source>
        <dbReference type="ARBA" id="ARBA00023180"/>
    </source>
</evidence>
<evidence type="ECO:0000256" key="4">
    <source>
        <dbReference type="ARBA" id="ARBA00022692"/>
    </source>
</evidence>
<dbReference type="PROSITE" id="PS50027">
    <property type="entry name" value="EGF_LAM_2"/>
    <property type="match status" value="1"/>
</dbReference>
<dbReference type="SMART" id="SM00303">
    <property type="entry name" value="GPS"/>
    <property type="match status" value="1"/>
</dbReference>
<dbReference type="InterPro" id="IPR000152">
    <property type="entry name" value="EGF-type_Asp/Asn_hydroxyl_site"/>
</dbReference>
<evidence type="ECO:0000256" key="11">
    <source>
        <dbReference type="PROSITE-ProRule" id="PRU00076"/>
    </source>
</evidence>
<feature type="domain" description="GAIN-B" evidence="16">
    <location>
        <begin position="1099"/>
        <end position="1268"/>
    </location>
</feature>
<dbReference type="InterPro" id="IPR001879">
    <property type="entry name" value="GPCR_2_extracellular_dom"/>
</dbReference>
<dbReference type="InterPro" id="IPR000742">
    <property type="entry name" value="EGF"/>
</dbReference>
<keyword evidence="2" id="KW-0217">Developmental protein</keyword>